<dbReference type="GeneID" id="34724862"/>
<protein>
    <submittedName>
        <fullName evidence="1">Uncharacterized protein</fullName>
    </submittedName>
</protein>
<proteinExistence type="predicted"/>
<gene>
    <name evidence="1" type="primary">orf210</name>
</gene>
<evidence type="ECO:0000313" key="1">
    <source>
        <dbReference type="EMBL" id="AOS52860.1"/>
    </source>
</evidence>
<dbReference type="RefSeq" id="YP_009433980.1">
    <property type="nucleotide sequence ID" value="NC_036039.1"/>
</dbReference>
<reference evidence="1" key="1">
    <citation type="journal article" date="2017" name="PLoS ONE">
        <title>The mitochondrial genome of the plant-pathogenic fungus Stemphylium lycopersici uncovers a dynamic structure due to repetitive and mobile elements.</title>
        <authorList>
            <person name="Franco M.E.E."/>
            <person name="Lopez S.M.Y."/>
            <person name="Medina R."/>
            <person name="Lucentini C.G."/>
            <person name="Troncozo M.I."/>
            <person name="Pastorino G.N."/>
            <person name="Saparrat M.C.N."/>
            <person name="Balatti P.A."/>
        </authorList>
    </citation>
    <scope>NUCLEOTIDE SEQUENCE</scope>
    <source>
        <strain evidence="1">CIDEFI-216</strain>
    </source>
</reference>
<organism evidence="1">
    <name type="scientific">Stemphylium lycopersici</name>
    <name type="common">Tomato gray leaf spot disease fungus</name>
    <name type="synonym">Thyrospora lycopersici</name>
    <dbReference type="NCBI Taxonomy" id="183478"/>
    <lineage>
        <taxon>Eukaryota</taxon>
        <taxon>Fungi</taxon>
        <taxon>Dikarya</taxon>
        <taxon>Ascomycota</taxon>
        <taxon>Pezizomycotina</taxon>
        <taxon>Dothideomycetes</taxon>
        <taxon>Pleosporomycetidae</taxon>
        <taxon>Pleosporales</taxon>
        <taxon>Pleosporineae</taxon>
        <taxon>Pleosporaceae</taxon>
        <taxon>Stemphylium</taxon>
    </lineage>
</organism>
<geneLocation type="mitochondrion" evidence="1"/>
<dbReference type="AlphaFoldDB" id="A0A288PZY8"/>
<sequence length="210" mass="23272">MGADFNPIAADSLSTKDDVFLSSNYTSSNNPSSNTGGTGGQVSRPSIFTNPCYIRPPEQAPVPVEGQGDNPTLFTIAKPGQPIRADNCYNTKDGVVNRCEYKKGANPKFVAPINKFNNGICYNCKIEITQKYHGCDSCARHMCDKCDSLFKNHVANTFADHIANLRIRLRVSVIYTATKTIVFLQLTCYEIWAVYHLCYILENSITNPSR</sequence>
<keyword evidence="1" id="KW-0496">Mitochondrion</keyword>
<accession>A0A288PZY8</accession>
<name>A0A288PZY8_STELY</name>
<dbReference type="EMBL" id="KX453765">
    <property type="protein sequence ID" value="AOS52860.1"/>
    <property type="molecule type" value="Genomic_DNA"/>
</dbReference>